<dbReference type="PANTHER" id="PTHR43575:SF1">
    <property type="entry name" value="PROTEIN ABCI7, CHLOROPLASTIC"/>
    <property type="match status" value="1"/>
</dbReference>
<keyword evidence="3" id="KW-1185">Reference proteome</keyword>
<sequence length="370" mass="39443">MTLPVRFDDLGLPGRRHEDWRWSDLSAIEAALAARANDGAPDARRWLIDGVTGPVLLFVDGRYSAEGSDPQGVTIETSGGDEAHILSRLTRGAVGATLRLGREQAAGPIQLVHVATGGQAHLHHRLTLAEDAQASIVETYVGAPASWTNVAVDIELAHSARLMRTVRRLGEGGVHTETLRAGVGQGASFMGTTLLTQAENVRIESHARLHGIGAFASLDGIMLGRNRQTFDVVNRIEHAAEGGSSRQTWRSVADDRATLSFAGKIQVARAAQKTDAEQSVKALLMERTATVNSKPELEIFADDVKCAHGATVGELSKDALFYLASRGVPPAESRAILTESFLSDALATIGEDAVREALTADAIGWLRRGA</sequence>
<evidence type="ECO:0000313" key="2">
    <source>
        <dbReference type="EMBL" id="MFC3712475.1"/>
    </source>
</evidence>
<dbReference type="Proteomes" id="UP001595615">
    <property type="component" value="Unassembled WGS sequence"/>
</dbReference>
<dbReference type="Pfam" id="PF01458">
    <property type="entry name" value="SUFBD_core"/>
    <property type="match status" value="1"/>
</dbReference>
<dbReference type="PANTHER" id="PTHR43575">
    <property type="entry name" value="PROTEIN ABCI7, CHLOROPLASTIC"/>
    <property type="match status" value="1"/>
</dbReference>
<name>A0ABV7XAK8_9SPHN</name>
<dbReference type="EMBL" id="JBHRXV010000004">
    <property type="protein sequence ID" value="MFC3712475.1"/>
    <property type="molecule type" value="Genomic_DNA"/>
</dbReference>
<dbReference type="InterPro" id="IPR037284">
    <property type="entry name" value="SUF_FeS_clus_asmbl_SufBD_sf"/>
</dbReference>
<dbReference type="InterPro" id="IPR055346">
    <property type="entry name" value="Fe-S_cluster_assembly_SufBD"/>
</dbReference>
<proteinExistence type="predicted"/>
<organism evidence="2 3">
    <name type="scientific">Sphingoaurantiacus capsulatus</name>
    <dbReference type="NCBI Taxonomy" id="1771310"/>
    <lineage>
        <taxon>Bacteria</taxon>
        <taxon>Pseudomonadati</taxon>
        <taxon>Pseudomonadota</taxon>
        <taxon>Alphaproteobacteria</taxon>
        <taxon>Sphingomonadales</taxon>
        <taxon>Sphingosinicellaceae</taxon>
        <taxon>Sphingoaurantiacus</taxon>
    </lineage>
</organism>
<evidence type="ECO:0000259" key="1">
    <source>
        <dbReference type="Pfam" id="PF01458"/>
    </source>
</evidence>
<evidence type="ECO:0000313" key="3">
    <source>
        <dbReference type="Proteomes" id="UP001595615"/>
    </source>
</evidence>
<gene>
    <name evidence="2" type="ORF">ACFOMD_07840</name>
</gene>
<feature type="domain" description="SUF system FeS cluster assembly SufBD core" evidence="1">
    <location>
        <begin position="118"/>
        <end position="341"/>
    </location>
</feature>
<dbReference type="SUPFAM" id="SSF101960">
    <property type="entry name" value="Stabilizer of iron transporter SufD"/>
    <property type="match status" value="1"/>
</dbReference>
<dbReference type="RefSeq" id="WP_380859406.1">
    <property type="nucleotide sequence ID" value="NZ_JBHRXV010000004.1"/>
</dbReference>
<dbReference type="InterPro" id="IPR000825">
    <property type="entry name" value="SUF_FeS_clus_asmbl_SufBD_core"/>
</dbReference>
<accession>A0ABV7XAK8</accession>
<comment type="caution">
    <text evidence="2">The sequence shown here is derived from an EMBL/GenBank/DDBJ whole genome shotgun (WGS) entry which is preliminary data.</text>
</comment>
<protein>
    <submittedName>
        <fullName evidence="2">SufD family Fe-S cluster assembly protein</fullName>
    </submittedName>
</protein>
<reference evidence="3" key="1">
    <citation type="journal article" date="2019" name="Int. J. Syst. Evol. Microbiol.">
        <title>The Global Catalogue of Microorganisms (GCM) 10K type strain sequencing project: providing services to taxonomists for standard genome sequencing and annotation.</title>
        <authorList>
            <consortium name="The Broad Institute Genomics Platform"/>
            <consortium name="The Broad Institute Genome Sequencing Center for Infectious Disease"/>
            <person name="Wu L."/>
            <person name="Ma J."/>
        </authorList>
    </citation>
    <scope>NUCLEOTIDE SEQUENCE [LARGE SCALE GENOMIC DNA]</scope>
    <source>
        <strain evidence="3">KCTC 42644</strain>
    </source>
</reference>